<gene>
    <name evidence="3" type="ORF">ENU08_06065</name>
    <name evidence="2" type="ORF">ENU41_03660</name>
</gene>
<feature type="transmembrane region" description="Helical" evidence="1">
    <location>
        <begin position="146"/>
        <end position="164"/>
    </location>
</feature>
<protein>
    <submittedName>
        <fullName evidence="3">Uncharacterized protein</fullName>
    </submittedName>
</protein>
<keyword evidence="1" id="KW-0812">Transmembrane</keyword>
<sequence length="215" mass="24028">MIEMVILLIFLAVLILDIIRKSEYSLVVGVVSIVLLLTLGAPLYAIAVTLAIPLYNLILFISIESVRRTLRYAEVIFEVLKPLITVLLAVTIGMISRRIIFVYMDQWTSSALFTITFFIALSFALEPSVNRLSYIGKLLTPNLYNLSKYLQNIAILLGIVSLFYSATVLQSLVAIPILMLFVSLYILRKIKGVARRIIVFASPYIIALILSLLGV</sequence>
<feature type="transmembrane region" description="Helical" evidence="1">
    <location>
        <begin position="194"/>
        <end position="213"/>
    </location>
</feature>
<dbReference type="EMBL" id="DTBD01000054">
    <property type="protein sequence ID" value="HGQ64792.1"/>
    <property type="molecule type" value="Genomic_DNA"/>
</dbReference>
<evidence type="ECO:0000313" key="3">
    <source>
        <dbReference type="EMBL" id="HGQ64792.1"/>
    </source>
</evidence>
<name>A0A7C4NTQ7_9CREN</name>
<feature type="transmembrane region" description="Helical" evidence="1">
    <location>
        <begin position="170"/>
        <end position="187"/>
    </location>
</feature>
<proteinExistence type="predicted"/>
<accession>A0A7C4NTQ7</accession>
<feature type="transmembrane region" description="Helical" evidence="1">
    <location>
        <begin position="31"/>
        <end position="63"/>
    </location>
</feature>
<reference evidence="3" key="1">
    <citation type="journal article" date="2020" name="mSystems">
        <title>Genome- and Community-Level Interaction Insights into Carbon Utilization and Element Cycling Functions of Hydrothermarchaeota in Hydrothermal Sediment.</title>
        <authorList>
            <person name="Zhou Z."/>
            <person name="Liu Y."/>
            <person name="Xu W."/>
            <person name="Pan J."/>
            <person name="Luo Z.H."/>
            <person name="Li M."/>
        </authorList>
    </citation>
    <scope>NUCLEOTIDE SEQUENCE [LARGE SCALE GENOMIC DNA]</scope>
    <source>
        <strain evidence="3">SpSt-637</strain>
        <strain evidence="2">SpSt-667</strain>
    </source>
</reference>
<dbReference type="EMBL" id="DTCK01000020">
    <property type="protein sequence ID" value="HGQ35759.1"/>
    <property type="molecule type" value="Genomic_DNA"/>
</dbReference>
<dbReference type="AlphaFoldDB" id="A0A7C4NTQ7"/>
<evidence type="ECO:0000313" key="2">
    <source>
        <dbReference type="EMBL" id="HGQ35759.1"/>
    </source>
</evidence>
<comment type="caution">
    <text evidence="3">The sequence shown here is derived from an EMBL/GenBank/DDBJ whole genome shotgun (WGS) entry which is preliminary data.</text>
</comment>
<keyword evidence="1" id="KW-0472">Membrane</keyword>
<feature type="transmembrane region" description="Helical" evidence="1">
    <location>
        <begin position="107"/>
        <end position="125"/>
    </location>
</feature>
<feature type="transmembrane region" description="Helical" evidence="1">
    <location>
        <begin position="75"/>
        <end position="95"/>
    </location>
</feature>
<keyword evidence="1" id="KW-1133">Transmembrane helix</keyword>
<evidence type="ECO:0000256" key="1">
    <source>
        <dbReference type="SAM" id="Phobius"/>
    </source>
</evidence>
<organism evidence="3">
    <name type="scientific">Ignisphaera aggregans</name>
    <dbReference type="NCBI Taxonomy" id="334771"/>
    <lineage>
        <taxon>Archaea</taxon>
        <taxon>Thermoproteota</taxon>
        <taxon>Thermoprotei</taxon>
        <taxon>Desulfurococcales</taxon>
        <taxon>Desulfurococcaceae</taxon>
        <taxon>Ignisphaera</taxon>
    </lineage>
</organism>